<sequence length="415" mass="48006">MESSLTEEDIEPHVLRDEVNFINNVSQFFNQEALSDVKLKVGDDIYNAHKFVLAKSSDVFRTMLYESRWGQEKNDQFELNENPEWHPVFDKFLKFLYTAEISVSVESVVGILCLADKYNVSSLKSLCTQYMVENSRSPKVQNALSWYGVAKALGLTDLIEQCAKTIAWNTEALVRLQQWKDMDFDFVLDMLHNSELVIPNEYTLYNSLITWLFEEQQLPHLKEYSEKLLPLIRFPQMMVSQLYEIEKSDVLEREECRDLINTLVGKAYRYRSLCPNQTELDIQFPEAFYLPRNYTDLAVDTVRMQNTLRFGIQVDVKTYAGPVPTDKREGEWKITYRKNGENWTLQIFCHESAMIHGEARVQAAVIVLNEDEKVIQVEQVPTFVCSRGNHLAVSVNVDDPGESKIMAVILKPVPV</sequence>
<evidence type="ECO:0000313" key="3">
    <source>
        <dbReference type="Proteomes" id="UP001186944"/>
    </source>
</evidence>
<dbReference type="SMART" id="SM00225">
    <property type="entry name" value="BTB"/>
    <property type="match status" value="1"/>
</dbReference>
<dbReference type="Pfam" id="PF00651">
    <property type="entry name" value="BTB"/>
    <property type="match status" value="1"/>
</dbReference>
<dbReference type="SUPFAM" id="SSF54695">
    <property type="entry name" value="POZ domain"/>
    <property type="match status" value="1"/>
</dbReference>
<evidence type="ECO:0000313" key="2">
    <source>
        <dbReference type="EMBL" id="KAK3099700.1"/>
    </source>
</evidence>
<dbReference type="SMART" id="SM00875">
    <property type="entry name" value="BACK"/>
    <property type="match status" value="1"/>
</dbReference>
<dbReference type="CDD" id="cd18292">
    <property type="entry name" value="BTB_POZ_BTBD17"/>
    <property type="match status" value="1"/>
</dbReference>
<dbReference type="Pfam" id="PF07707">
    <property type="entry name" value="BACK"/>
    <property type="match status" value="1"/>
</dbReference>
<gene>
    <name evidence="2" type="ORF">FSP39_008225</name>
</gene>
<comment type="caution">
    <text evidence="2">The sequence shown here is derived from an EMBL/GenBank/DDBJ whole genome shotgun (WGS) entry which is preliminary data.</text>
</comment>
<accession>A0AA88YM20</accession>
<name>A0AA88YM20_PINIB</name>
<dbReference type="InterPro" id="IPR051481">
    <property type="entry name" value="BTB-POZ/Galectin-3-binding"/>
</dbReference>
<dbReference type="InterPro" id="IPR011333">
    <property type="entry name" value="SKP1/BTB/POZ_sf"/>
</dbReference>
<reference evidence="2" key="1">
    <citation type="submission" date="2019-08" db="EMBL/GenBank/DDBJ databases">
        <title>The improved chromosome-level genome for the pearl oyster Pinctada fucata martensii using PacBio sequencing and Hi-C.</title>
        <authorList>
            <person name="Zheng Z."/>
        </authorList>
    </citation>
    <scope>NUCLEOTIDE SEQUENCE</scope>
    <source>
        <strain evidence="2">ZZ-2019</strain>
        <tissue evidence="2">Adductor muscle</tissue>
    </source>
</reference>
<organism evidence="2 3">
    <name type="scientific">Pinctada imbricata</name>
    <name type="common">Atlantic pearl-oyster</name>
    <name type="synonym">Pinctada martensii</name>
    <dbReference type="NCBI Taxonomy" id="66713"/>
    <lineage>
        <taxon>Eukaryota</taxon>
        <taxon>Metazoa</taxon>
        <taxon>Spiralia</taxon>
        <taxon>Lophotrochozoa</taxon>
        <taxon>Mollusca</taxon>
        <taxon>Bivalvia</taxon>
        <taxon>Autobranchia</taxon>
        <taxon>Pteriomorphia</taxon>
        <taxon>Pterioida</taxon>
        <taxon>Pterioidea</taxon>
        <taxon>Pteriidae</taxon>
        <taxon>Pinctada</taxon>
    </lineage>
</organism>
<dbReference type="InterPro" id="IPR011705">
    <property type="entry name" value="BACK"/>
</dbReference>
<dbReference type="InterPro" id="IPR000210">
    <property type="entry name" value="BTB/POZ_dom"/>
</dbReference>
<dbReference type="PANTHER" id="PTHR24410">
    <property type="entry name" value="HL07962P-RELATED"/>
    <property type="match status" value="1"/>
</dbReference>
<dbReference type="Gene3D" id="1.25.40.420">
    <property type="match status" value="1"/>
</dbReference>
<dbReference type="PANTHER" id="PTHR24410:SF41">
    <property type="entry name" value="HL07962P"/>
    <property type="match status" value="1"/>
</dbReference>
<evidence type="ECO:0000259" key="1">
    <source>
        <dbReference type="PROSITE" id="PS50097"/>
    </source>
</evidence>
<dbReference type="Gene3D" id="3.30.710.10">
    <property type="entry name" value="Potassium Channel Kv1.1, Chain A"/>
    <property type="match status" value="1"/>
</dbReference>
<keyword evidence="3" id="KW-1185">Reference proteome</keyword>
<dbReference type="EMBL" id="VSWD01000006">
    <property type="protein sequence ID" value="KAK3099700.1"/>
    <property type="molecule type" value="Genomic_DNA"/>
</dbReference>
<proteinExistence type="predicted"/>
<dbReference type="PROSITE" id="PS50097">
    <property type="entry name" value="BTB"/>
    <property type="match status" value="1"/>
</dbReference>
<dbReference type="Proteomes" id="UP001186944">
    <property type="component" value="Unassembled WGS sequence"/>
</dbReference>
<feature type="domain" description="BTB" evidence="1">
    <location>
        <begin position="35"/>
        <end position="105"/>
    </location>
</feature>
<dbReference type="CDD" id="cd18493">
    <property type="entry name" value="BACK_BTBD17"/>
    <property type="match status" value="1"/>
</dbReference>
<dbReference type="AlphaFoldDB" id="A0AA88YM20"/>
<protein>
    <recommendedName>
        <fullName evidence="1">BTB domain-containing protein</fullName>
    </recommendedName>
</protein>